<keyword evidence="3" id="KW-0201">Cytochrome c-type biogenesis</keyword>
<evidence type="ECO:0000256" key="2">
    <source>
        <dbReference type="ARBA" id="ARBA00022692"/>
    </source>
</evidence>
<dbReference type="Proteomes" id="UP000198995">
    <property type="component" value="Unassembled WGS sequence"/>
</dbReference>
<dbReference type="OrthoDB" id="9770923at2"/>
<evidence type="ECO:0000256" key="1">
    <source>
        <dbReference type="ARBA" id="ARBA00004141"/>
    </source>
</evidence>
<keyword evidence="9" id="KW-1185">Reference proteome</keyword>
<dbReference type="AlphaFoldDB" id="A0A1G6TJA7"/>
<dbReference type="PANTHER" id="PTHR31566:SF5">
    <property type="entry name" value="RESB-LIKE DOMAIN-CONTAINING PROTEIN"/>
    <property type="match status" value="1"/>
</dbReference>
<dbReference type="GO" id="GO:0017004">
    <property type="term" value="P:cytochrome complex assembly"/>
    <property type="evidence" value="ECO:0007669"/>
    <property type="project" value="UniProtKB-KW"/>
</dbReference>
<name>A0A1G6TJA7_PEPNI</name>
<evidence type="ECO:0000256" key="5">
    <source>
        <dbReference type="ARBA" id="ARBA00023136"/>
    </source>
</evidence>
<dbReference type="PANTHER" id="PTHR31566">
    <property type="entry name" value="CYTOCHROME C BIOGENESIS PROTEIN CCS1, CHLOROPLASTIC"/>
    <property type="match status" value="1"/>
</dbReference>
<evidence type="ECO:0000259" key="7">
    <source>
        <dbReference type="Pfam" id="PF05140"/>
    </source>
</evidence>
<dbReference type="STRING" id="2741.SAMN04489866_102160"/>
<dbReference type="RefSeq" id="WP_091791181.1">
    <property type="nucleotide sequence ID" value="NZ_FNAF01000002.1"/>
</dbReference>
<reference evidence="8 9" key="1">
    <citation type="submission" date="2016-10" db="EMBL/GenBank/DDBJ databases">
        <authorList>
            <person name="de Groot N.N."/>
        </authorList>
    </citation>
    <scope>NUCLEOTIDE SEQUENCE [LARGE SCALE GENOMIC DNA]</scope>
    <source>
        <strain evidence="8 9">DSM 20475</strain>
    </source>
</reference>
<protein>
    <submittedName>
        <fullName evidence="8">Cytochrome c biogenesis protein</fullName>
    </submittedName>
</protein>
<feature type="transmembrane region" description="Helical" evidence="6">
    <location>
        <begin position="61"/>
        <end position="82"/>
    </location>
</feature>
<organism evidence="8 9">
    <name type="scientific">Peptococcus niger</name>
    <dbReference type="NCBI Taxonomy" id="2741"/>
    <lineage>
        <taxon>Bacteria</taxon>
        <taxon>Bacillati</taxon>
        <taxon>Bacillota</taxon>
        <taxon>Clostridia</taxon>
        <taxon>Eubacteriales</taxon>
        <taxon>Peptococcaceae</taxon>
        <taxon>Peptococcus</taxon>
    </lineage>
</organism>
<comment type="subcellular location">
    <subcellularLocation>
        <location evidence="1">Membrane</location>
        <topology evidence="1">Multi-pass membrane protein</topology>
    </subcellularLocation>
</comment>
<evidence type="ECO:0000256" key="3">
    <source>
        <dbReference type="ARBA" id="ARBA00022748"/>
    </source>
</evidence>
<feature type="domain" description="ResB-like" evidence="7">
    <location>
        <begin position="12"/>
        <end position="87"/>
    </location>
</feature>
<dbReference type="EMBL" id="FNAF01000002">
    <property type="protein sequence ID" value="SDD28944.1"/>
    <property type="molecule type" value="Genomic_DNA"/>
</dbReference>
<evidence type="ECO:0000313" key="9">
    <source>
        <dbReference type="Proteomes" id="UP000198995"/>
    </source>
</evidence>
<dbReference type="InterPro" id="IPR023494">
    <property type="entry name" value="Cyt_c_bgen_Ccs1/CcsB/ResB"/>
</dbReference>
<evidence type="ECO:0000313" key="8">
    <source>
        <dbReference type="EMBL" id="SDD28944.1"/>
    </source>
</evidence>
<proteinExistence type="predicted"/>
<feature type="domain" description="ResB-like" evidence="7">
    <location>
        <begin position="95"/>
        <end position="326"/>
    </location>
</feature>
<keyword evidence="4 6" id="KW-1133">Transmembrane helix</keyword>
<dbReference type="InterPro" id="IPR007816">
    <property type="entry name" value="ResB-like_domain"/>
</dbReference>
<evidence type="ECO:0000256" key="6">
    <source>
        <dbReference type="SAM" id="Phobius"/>
    </source>
</evidence>
<feature type="transmembrane region" description="Helical" evidence="6">
    <location>
        <begin position="94"/>
        <end position="116"/>
    </location>
</feature>
<feature type="transmembrane region" description="Helical" evidence="6">
    <location>
        <begin position="304"/>
        <end position="324"/>
    </location>
</feature>
<sequence>MKRTILSRLLNMKVAIGFLLVLSAIAALGTFIAQEQSAEFYTFHYGNRIGHFLMTTGLTDIYHSPWFIFLGILLCVYLVLCSLMRLRGRKNRRLIGSVILHLSLVLLVAGALLNMATGATEDVSLVRGETAKLTEGALAGTTVQVDKFTIDWYDNGSASQYITDLAFTDRKGKRTKEQISVNHPYRHGFIKIYQEKYGWEVHGKVSSLDGTKKYALREGQDFPLKEGQSLAQIFVPNYDVESRSLKSVTAAPKNPYLAVALQANGQPVDMRLLQKNGKSMIGNLQISFDDYVPYTGLRVKYDCGIPVVFVSFILALAGLFLRYMDEIRLKKGDRHG</sequence>
<evidence type="ECO:0000256" key="4">
    <source>
        <dbReference type="ARBA" id="ARBA00022989"/>
    </source>
</evidence>
<gene>
    <name evidence="8" type="ORF">SAMN04489866_102160</name>
</gene>
<keyword evidence="5 6" id="KW-0472">Membrane</keyword>
<dbReference type="GO" id="GO:0016020">
    <property type="term" value="C:membrane"/>
    <property type="evidence" value="ECO:0007669"/>
    <property type="project" value="UniProtKB-SubCell"/>
</dbReference>
<keyword evidence="2 6" id="KW-0812">Transmembrane</keyword>
<accession>A0A1G6TJA7</accession>
<dbReference type="Pfam" id="PF05140">
    <property type="entry name" value="ResB"/>
    <property type="match status" value="2"/>
</dbReference>